<dbReference type="RefSeq" id="WP_089826728.1">
    <property type="nucleotide sequence ID" value="NZ_FODV01000013.1"/>
</dbReference>
<protein>
    <submittedName>
        <fullName evidence="1">Uncharacterized protein</fullName>
    </submittedName>
</protein>
<proteinExistence type="predicted"/>
<evidence type="ECO:0000313" key="1">
    <source>
        <dbReference type="EMBL" id="SEP08973.1"/>
    </source>
</evidence>
<gene>
    <name evidence="1" type="ORF">SAMN04487948_113113</name>
</gene>
<dbReference type="OrthoDB" id="195563at2157"/>
<dbReference type="EMBL" id="FODV01000013">
    <property type="protein sequence ID" value="SEP08973.1"/>
    <property type="molecule type" value="Genomic_DNA"/>
</dbReference>
<accession>A0A1H8V162</accession>
<keyword evidence="2" id="KW-1185">Reference proteome</keyword>
<evidence type="ECO:0000313" key="2">
    <source>
        <dbReference type="Proteomes" id="UP000199126"/>
    </source>
</evidence>
<name>A0A1H8V162_9EURY</name>
<dbReference type="Proteomes" id="UP000199126">
    <property type="component" value="Unassembled WGS sequence"/>
</dbReference>
<dbReference type="AlphaFoldDB" id="A0A1H8V162"/>
<organism evidence="1 2">
    <name type="scientific">Halogranum amylolyticum</name>
    <dbReference type="NCBI Taxonomy" id="660520"/>
    <lineage>
        <taxon>Archaea</taxon>
        <taxon>Methanobacteriati</taxon>
        <taxon>Methanobacteriota</taxon>
        <taxon>Stenosarchaea group</taxon>
        <taxon>Halobacteria</taxon>
        <taxon>Halobacteriales</taxon>
        <taxon>Haloferacaceae</taxon>
    </lineage>
</organism>
<sequence>MSNAREEALDSTQGWLIVGLGICILTMHKGECWAINPDAYDAHTASLIGLAAVSEQFEGDYYDENPDWDANLPDLDE</sequence>
<reference evidence="2" key="1">
    <citation type="submission" date="2016-10" db="EMBL/GenBank/DDBJ databases">
        <authorList>
            <person name="Varghese N."/>
            <person name="Submissions S."/>
        </authorList>
    </citation>
    <scope>NUCLEOTIDE SEQUENCE [LARGE SCALE GENOMIC DNA]</scope>
    <source>
        <strain evidence="2">CGMCC 1.10121</strain>
    </source>
</reference>